<accession>A0ABD5NRJ4</accession>
<feature type="transmembrane region" description="Helical" evidence="1">
    <location>
        <begin position="80"/>
        <end position="96"/>
    </location>
</feature>
<evidence type="ECO:0000313" key="2">
    <source>
        <dbReference type="EMBL" id="MFC3959716.1"/>
    </source>
</evidence>
<reference evidence="2 3" key="1">
    <citation type="journal article" date="2019" name="Int. J. Syst. Evol. Microbiol.">
        <title>The Global Catalogue of Microorganisms (GCM) 10K type strain sequencing project: providing services to taxonomists for standard genome sequencing and annotation.</title>
        <authorList>
            <consortium name="The Broad Institute Genomics Platform"/>
            <consortium name="The Broad Institute Genome Sequencing Center for Infectious Disease"/>
            <person name="Wu L."/>
            <person name="Ma J."/>
        </authorList>
    </citation>
    <scope>NUCLEOTIDE SEQUENCE [LARGE SCALE GENOMIC DNA]</scope>
    <source>
        <strain evidence="2 3">IBRC-M 10256</strain>
    </source>
</reference>
<comment type="caution">
    <text evidence="2">The sequence shown here is derived from an EMBL/GenBank/DDBJ whole genome shotgun (WGS) entry which is preliminary data.</text>
</comment>
<dbReference type="GeneID" id="73902342"/>
<keyword evidence="1" id="KW-0472">Membrane</keyword>
<dbReference type="Proteomes" id="UP001595846">
    <property type="component" value="Unassembled WGS sequence"/>
</dbReference>
<keyword evidence="1" id="KW-1133">Transmembrane helix</keyword>
<feature type="transmembrane region" description="Helical" evidence="1">
    <location>
        <begin position="38"/>
        <end position="59"/>
    </location>
</feature>
<organism evidence="2 3">
    <name type="scientific">Halovivax cerinus</name>
    <dbReference type="NCBI Taxonomy" id="1487865"/>
    <lineage>
        <taxon>Archaea</taxon>
        <taxon>Methanobacteriati</taxon>
        <taxon>Methanobacteriota</taxon>
        <taxon>Stenosarchaea group</taxon>
        <taxon>Halobacteria</taxon>
        <taxon>Halobacteriales</taxon>
        <taxon>Natrialbaceae</taxon>
        <taxon>Halovivax</taxon>
    </lineage>
</organism>
<evidence type="ECO:0000313" key="3">
    <source>
        <dbReference type="Proteomes" id="UP001595846"/>
    </source>
</evidence>
<keyword evidence="1" id="KW-0812">Transmembrane</keyword>
<sequence length="140" mass="15475">MQSDVPRIVYFLIAGVMVVGTGWLVVRLVNYSATHGPNVWFFAAGTAAVLFLVGGPIAWGVRVRVPVDRRRELKPRFQRVLLVIAVLVAYLLAINLPDTEWTDTVVEAVMLGYFLSFGLVVLVERLVVPDSLRLPGNRTG</sequence>
<feature type="transmembrane region" description="Helical" evidence="1">
    <location>
        <begin position="108"/>
        <end position="128"/>
    </location>
</feature>
<dbReference type="RefSeq" id="WP_256533229.1">
    <property type="nucleotide sequence ID" value="NZ_CP101824.1"/>
</dbReference>
<dbReference type="EMBL" id="JBHSAQ010000013">
    <property type="protein sequence ID" value="MFC3959716.1"/>
    <property type="molecule type" value="Genomic_DNA"/>
</dbReference>
<keyword evidence="3" id="KW-1185">Reference proteome</keyword>
<name>A0ABD5NRJ4_9EURY</name>
<evidence type="ECO:0000256" key="1">
    <source>
        <dbReference type="SAM" id="Phobius"/>
    </source>
</evidence>
<gene>
    <name evidence="2" type="ORF">ACFOUR_15245</name>
</gene>
<protein>
    <submittedName>
        <fullName evidence="2">Uncharacterized protein</fullName>
    </submittedName>
</protein>
<proteinExistence type="predicted"/>
<dbReference type="AlphaFoldDB" id="A0ABD5NRJ4"/>
<feature type="transmembrane region" description="Helical" evidence="1">
    <location>
        <begin position="7"/>
        <end position="26"/>
    </location>
</feature>